<dbReference type="SUPFAM" id="SSF81606">
    <property type="entry name" value="PP2C-like"/>
    <property type="match status" value="1"/>
</dbReference>
<reference evidence="3 4" key="1">
    <citation type="submission" date="2020-08" db="EMBL/GenBank/DDBJ databases">
        <title>The Agave Microbiome: Exploring the role of microbial communities in plant adaptations to desert environments.</title>
        <authorList>
            <person name="Partida-Martinez L.P."/>
        </authorList>
    </citation>
    <scope>NUCLEOTIDE SEQUENCE [LARGE SCALE GENOMIC DNA]</scope>
    <source>
        <strain evidence="3 4">AS2.23</strain>
    </source>
</reference>
<dbReference type="Gene3D" id="3.60.40.10">
    <property type="entry name" value="PPM-type phosphatase domain"/>
    <property type="match status" value="1"/>
</dbReference>
<comment type="caution">
    <text evidence="3">The sequence shown here is derived from an EMBL/GenBank/DDBJ whole genome shotgun (WGS) entry which is preliminary data.</text>
</comment>
<evidence type="ECO:0000313" key="4">
    <source>
        <dbReference type="Proteomes" id="UP000533269"/>
    </source>
</evidence>
<dbReference type="SMART" id="SM00331">
    <property type="entry name" value="PP2C_SIG"/>
    <property type="match status" value="1"/>
</dbReference>
<feature type="domain" description="PPM-type phosphatase" evidence="2">
    <location>
        <begin position="190"/>
        <end position="407"/>
    </location>
</feature>
<dbReference type="InterPro" id="IPR036457">
    <property type="entry name" value="PPM-type-like_dom_sf"/>
</dbReference>
<proteinExistence type="predicted"/>
<dbReference type="Gene3D" id="3.30.450.40">
    <property type="match status" value="1"/>
</dbReference>
<keyword evidence="1" id="KW-0378">Hydrolase</keyword>
<dbReference type="AlphaFoldDB" id="A0A7W4TMG8"/>
<name>A0A7W4TMG8_KINRA</name>
<evidence type="ECO:0000313" key="3">
    <source>
        <dbReference type="EMBL" id="MBB2901258.1"/>
    </source>
</evidence>
<dbReference type="PANTHER" id="PTHR43156:SF2">
    <property type="entry name" value="STAGE II SPORULATION PROTEIN E"/>
    <property type="match status" value="1"/>
</dbReference>
<dbReference type="PANTHER" id="PTHR43156">
    <property type="entry name" value="STAGE II SPORULATION PROTEIN E-RELATED"/>
    <property type="match status" value="1"/>
</dbReference>
<dbReference type="EMBL" id="JACHVY010000001">
    <property type="protein sequence ID" value="MBB2901258.1"/>
    <property type="molecule type" value="Genomic_DNA"/>
</dbReference>
<dbReference type="InterPro" id="IPR001932">
    <property type="entry name" value="PPM-type_phosphatase-like_dom"/>
</dbReference>
<gene>
    <name evidence="3" type="ORF">FHR75_002046</name>
</gene>
<evidence type="ECO:0000256" key="1">
    <source>
        <dbReference type="ARBA" id="ARBA00022801"/>
    </source>
</evidence>
<dbReference type="Pfam" id="PF07228">
    <property type="entry name" value="SpoIIE"/>
    <property type="match status" value="1"/>
</dbReference>
<dbReference type="SUPFAM" id="SSF55781">
    <property type="entry name" value="GAF domain-like"/>
    <property type="match status" value="1"/>
</dbReference>
<reference evidence="3 4" key="2">
    <citation type="submission" date="2020-08" db="EMBL/GenBank/DDBJ databases">
        <authorList>
            <person name="Partida-Martinez L."/>
            <person name="Huntemann M."/>
            <person name="Clum A."/>
            <person name="Wang J."/>
            <person name="Palaniappan K."/>
            <person name="Ritter S."/>
            <person name="Chen I.-M."/>
            <person name="Stamatis D."/>
            <person name="Reddy T."/>
            <person name="O'Malley R."/>
            <person name="Daum C."/>
            <person name="Shapiro N."/>
            <person name="Ivanova N."/>
            <person name="Kyrpides N."/>
            <person name="Woyke T."/>
        </authorList>
    </citation>
    <scope>NUCLEOTIDE SEQUENCE [LARGE SCALE GENOMIC DNA]</scope>
    <source>
        <strain evidence="3 4">AS2.23</strain>
    </source>
</reference>
<dbReference type="GO" id="GO:0016791">
    <property type="term" value="F:phosphatase activity"/>
    <property type="evidence" value="ECO:0007669"/>
    <property type="project" value="TreeGrafter"/>
</dbReference>
<organism evidence="3 4">
    <name type="scientific">Kineococcus radiotolerans</name>
    <dbReference type="NCBI Taxonomy" id="131568"/>
    <lineage>
        <taxon>Bacteria</taxon>
        <taxon>Bacillati</taxon>
        <taxon>Actinomycetota</taxon>
        <taxon>Actinomycetes</taxon>
        <taxon>Kineosporiales</taxon>
        <taxon>Kineosporiaceae</taxon>
        <taxon>Kineococcus</taxon>
    </lineage>
</organism>
<accession>A0A7W4TMG8</accession>
<protein>
    <submittedName>
        <fullName evidence="3">Serine/threonine protein phosphatase PrpC</fullName>
    </submittedName>
</protein>
<dbReference type="InterPro" id="IPR029016">
    <property type="entry name" value="GAF-like_dom_sf"/>
</dbReference>
<dbReference type="Proteomes" id="UP000533269">
    <property type="component" value="Unassembled WGS sequence"/>
</dbReference>
<evidence type="ECO:0000259" key="2">
    <source>
        <dbReference type="SMART" id="SM00331"/>
    </source>
</evidence>
<sequence>MPGPEDLDVTAARLLAGLLRRTHLSRPSDLPDVVVDEAQRGLGAEDVVLSLINHEFTALVPIPSRFSPSRPPQPVDGSMAGRAFTATSIVFADAEAGADAGPAGPRRRAWIPMLDGTDRLGVLEMTLPAPGGEVDEDLVAVCERYAHLVAQTIVTKGLYGDVFERVQRSRPMTVGSELMRAMLPPLLYATDGLVVAGMLEPAYDNGGDAFDYAVNEDRVHLAVFDGMGHGLSASTVTAVALAAYRRARIEAVPLVESYRVVHEAVLSQFGGDRHVTAVLAELDMGTGRLSWLSAGHPPPLLLRGARVVKTLRAVPFFPLGWDFGGEPTLAHEQLEAGDALLLYTDGLIEARVAGRGLLGIEGLSGFLEQEAAAGQPAPETLRRMRRAVLEHQNGVLQDDATALLVEWHRGSEQRLLPQTVLRG</sequence>
<dbReference type="RefSeq" id="WP_183391234.1">
    <property type="nucleotide sequence ID" value="NZ_JACHVY010000001.1"/>
</dbReference>
<dbReference type="InterPro" id="IPR052016">
    <property type="entry name" value="Bact_Sigma-Reg"/>
</dbReference>